<reference evidence="7 8" key="1">
    <citation type="submission" date="2024-05" db="EMBL/GenBank/DDBJ databases">
        <title>Roseateles sp. 2.12 16S ribosomal RNA gene Genome sequencing and assembly.</title>
        <authorList>
            <person name="Woo H."/>
        </authorList>
    </citation>
    <scope>NUCLEOTIDE SEQUENCE [LARGE SCALE GENOMIC DNA]</scope>
    <source>
        <strain evidence="7 8">2.12</strain>
    </source>
</reference>
<evidence type="ECO:0000259" key="2">
    <source>
        <dbReference type="PROSITE" id="PS50110"/>
    </source>
</evidence>
<feature type="domain" description="EAL" evidence="5">
    <location>
        <begin position="555"/>
        <end position="808"/>
    </location>
</feature>
<dbReference type="InterPro" id="IPR001789">
    <property type="entry name" value="Sig_transdc_resp-reg_receiver"/>
</dbReference>
<dbReference type="InterPro" id="IPR052155">
    <property type="entry name" value="Biofilm_reg_signaling"/>
</dbReference>
<feature type="domain" description="PAS" evidence="3">
    <location>
        <begin position="255"/>
        <end position="309"/>
    </location>
</feature>
<dbReference type="PROSITE" id="PS50112">
    <property type="entry name" value="PAS"/>
    <property type="match status" value="1"/>
</dbReference>
<dbReference type="Pfam" id="PF00989">
    <property type="entry name" value="PAS"/>
    <property type="match status" value="1"/>
</dbReference>
<dbReference type="InterPro" id="IPR001610">
    <property type="entry name" value="PAC"/>
</dbReference>
<dbReference type="InterPro" id="IPR000700">
    <property type="entry name" value="PAS-assoc_C"/>
</dbReference>
<dbReference type="SMART" id="SM00267">
    <property type="entry name" value="GGDEF"/>
    <property type="match status" value="1"/>
</dbReference>
<dbReference type="InterPro" id="IPR035919">
    <property type="entry name" value="EAL_sf"/>
</dbReference>
<dbReference type="Pfam" id="PF00990">
    <property type="entry name" value="GGDEF"/>
    <property type="match status" value="1"/>
</dbReference>
<dbReference type="SMART" id="SM00448">
    <property type="entry name" value="REC"/>
    <property type="match status" value="1"/>
</dbReference>
<protein>
    <submittedName>
        <fullName evidence="7">EAL domain-containing protein</fullName>
    </submittedName>
</protein>
<dbReference type="SMART" id="SM00086">
    <property type="entry name" value="PAC"/>
    <property type="match status" value="1"/>
</dbReference>
<dbReference type="InterPro" id="IPR029787">
    <property type="entry name" value="Nucleotide_cyclase"/>
</dbReference>
<evidence type="ECO:0000259" key="6">
    <source>
        <dbReference type="PROSITE" id="PS50887"/>
    </source>
</evidence>
<evidence type="ECO:0000259" key="4">
    <source>
        <dbReference type="PROSITE" id="PS50113"/>
    </source>
</evidence>
<feature type="domain" description="Response regulatory" evidence="2">
    <location>
        <begin position="11"/>
        <end position="126"/>
    </location>
</feature>
<dbReference type="Gene3D" id="3.30.70.270">
    <property type="match status" value="1"/>
</dbReference>
<dbReference type="PROSITE" id="PS50883">
    <property type="entry name" value="EAL"/>
    <property type="match status" value="1"/>
</dbReference>
<organism evidence="7 8">
    <name type="scientific">Roseateles flavus</name>
    <dbReference type="NCBI Taxonomy" id="3149041"/>
    <lineage>
        <taxon>Bacteria</taxon>
        <taxon>Pseudomonadati</taxon>
        <taxon>Pseudomonadota</taxon>
        <taxon>Betaproteobacteria</taxon>
        <taxon>Burkholderiales</taxon>
        <taxon>Sphaerotilaceae</taxon>
        <taxon>Roseateles</taxon>
    </lineage>
</organism>
<dbReference type="NCBIfam" id="TIGR00254">
    <property type="entry name" value="GGDEF"/>
    <property type="match status" value="1"/>
</dbReference>
<dbReference type="CDD" id="cd01949">
    <property type="entry name" value="GGDEF"/>
    <property type="match status" value="1"/>
</dbReference>
<dbReference type="SUPFAM" id="SSF141868">
    <property type="entry name" value="EAL domain-like"/>
    <property type="match status" value="1"/>
</dbReference>
<dbReference type="CDD" id="cd17534">
    <property type="entry name" value="REC_DC-like"/>
    <property type="match status" value="1"/>
</dbReference>
<name>A0ABV0G8V5_9BURK</name>
<dbReference type="InterPro" id="IPR013767">
    <property type="entry name" value="PAS_fold"/>
</dbReference>
<evidence type="ECO:0000259" key="3">
    <source>
        <dbReference type="PROSITE" id="PS50112"/>
    </source>
</evidence>
<feature type="domain" description="GGDEF" evidence="6">
    <location>
        <begin position="412"/>
        <end position="546"/>
    </location>
</feature>
<evidence type="ECO:0000313" key="7">
    <source>
        <dbReference type="EMBL" id="MEO3711444.1"/>
    </source>
</evidence>
<dbReference type="Gene3D" id="3.20.20.450">
    <property type="entry name" value="EAL domain"/>
    <property type="match status" value="1"/>
</dbReference>
<dbReference type="CDD" id="cd00130">
    <property type="entry name" value="PAS"/>
    <property type="match status" value="1"/>
</dbReference>
<dbReference type="InterPro" id="IPR011006">
    <property type="entry name" value="CheY-like_superfamily"/>
</dbReference>
<proteinExistence type="predicted"/>
<dbReference type="InterPro" id="IPR043128">
    <property type="entry name" value="Rev_trsase/Diguanyl_cyclase"/>
</dbReference>
<dbReference type="InterPro" id="IPR001633">
    <property type="entry name" value="EAL_dom"/>
</dbReference>
<dbReference type="InterPro" id="IPR035965">
    <property type="entry name" value="PAS-like_dom_sf"/>
</dbReference>
<evidence type="ECO:0000313" key="8">
    <source>
        <dbReference type="Proteomes" id="UP001462640"/>
    </source>
</evidence>
<dbReference type="InterPro" id="IPR000160">
    <property type="entry name" value="GGDEF_dom"/>
</dbReference>
<dbReference type="Proteomes" id="UP001462640">
    <property type="component" value="Unassembled WGS sequence"/>
</dbReference>
<dbReference type="NCBIfam" id="TIGR00229">
    <property type="entry name" value="sensory_box"/>
    <property type="match status" value="1"/>
</dbReference>
<dbReference type="PROSITE" id="PS50113">
    <property type="entry name" value="PAC"/>
    <property type="match status" value="1"/>
</dbReference>
<dbReference type="Pfam" id="PF00563">
    <property type="entry name" value="EAL"/>
    <property type="match status" value="1"/>
</dbReference>
<gene>
    <name evidence="7" type="ORF">ABDJ40_01545</name>
</gene>
<dbReference type="Gene3D" id="3.40.50.2300">
    <property type="match status" value="1"/>
</dbReference>
<evidence type="ECO:0000259" key="5">
    <source>
        <dbReference type="PROSITE" id="PS50883"/>
    </source>
</evidence>
<feature type="domain" description="PAC" evidence="4">
    <location>
        <begin position="326"/>
        <end position="378"/>
    </location>
</feature>
<evidence type="ECO:0000256" key="1">
    <source>
        <dbReference type="PROSITE-ProRule" id="PRU00169"/>
    </source>
</evidence>
<dbReference type="InterPro" id="IPR000014">
    <property type="entry name" value="PAS"/>
</dbReference>
<dbReference type="EMBL" id="JBDPZC010000001">
    <property type="protein sequence ID" value="MEO3711444.1"/>
    <property type="molecule type" value="Genomic_DNA"/>
</dbReference>
<dbReference type="SUPFAM" id="SSF55785">
    <property type="entry name" value="PYP-like sensor domain (PAS domain)"/>
    <property type="match status" value="1"/>
</dbReference>
<dbReference type="PANTHER" id="PTHR44757">
    <property type="entry name" value="DIGUANYLATE CYCLASE DGCP"/>
    <property type="match status" value="1"/>
</dbReference>
<dbReference type="RefSeq" id="WP_347605202.1">
    <property type="nucleotide sequence ID" value="NZ_JBDPZC010000001.1"/>
</dbReference>
<comment type="caution">
    <text evidence="7">The sequence shown here is derived from an EMBL/GenBank/DDBJ whole genome shotgun (WGS) entry which is preliminary data.</text>
</comment>
<dbReference type="PROSITE" id="PS50887">
    <property type="entry name" value="GGDEF"/>
    <property type="match status" value="1"/>
</dbReference>
<dbReference type="PROSITE" id="PS50110">
    <property type="entry name" value="RESPONSE_REGULATORY"/>
    <property type="match status" value="1"/>
</dbReference>
<feature type="modified residue" description="4-aspartylphosphate" evidence="1">
    <location>
        <position position="61"/>
    </location>
</feature>
<dbReference type="SMART" id="SM00091">
    <property type="entry name" value="PAS"/>
    <property type="match status" value="1"/>
</dbReference>
<dbReference type="SUPFAM" id="SSF55073">
    <property type="entry name" value="Nucleotide cyclase"/>
    <property type="match status" value="1"/>
</dbReference>
<sequence length="814" mass="89753">MSTAGERAEVRIQIVEDERIVALDLKQDLESMGYRVCGVAASESHALELARREPPDLVLMDINLGAGGDGTRAAKRLMDEYRVPVVYLTAYAEPETLKRAGLTAPYGYLLKPFELRELNATIHMALARREVERQAERAELRYRLALDAGRLGVLEFGASGNELELHGHAALLFEQAGLPPALTREAFMARLDAVSQARLGTLRSQPGQDLHALARWQLGPQRQLWLEIHARHFAQEARIIGVFRDVSSQVDSEAQLRQAAVVFESAADAIVILDVDGRLRAVNPAFCTLTGWAAEEVLGTRLTDILHTQRQTDLLLHDPHNQAEPRHGEVLCKRRDGSQFPAWEHVAPVFSDDGRLSHQVLSFTDISALRRAETQIQHLAFHDALTGLGNRHHMDYCLKQFIGASDAKPEGGGFALCFLDLDGFKAINDTLGHHRGDELLVAIAQRLCACLRRSDVAIRLGGDEFVILLSQLAQRDALLALADKLLAAIREPVQLEGVEPVSVSASLGLALFPEHASTADELVKAADTAMYAAKSAGRNRCEIYDSHLAARAVERLQIEQGLRRARVGEQLQLHWQPIVELASGRVLGAEALLRWQHPEYGAISPERFIPIAEESGLIEDIGRAVLQEACRQGRAWLDAGLHLERIAVNVSARQLQREGFVNAVRQALLQHAFPADRLELELTESALQTVDSGQRLLGELRRLGVKLAIDDFGTGFSSLSMLKYFPLDRLKIDRSFIRDLETDANDQAITRAIVALARALGLALTAEGVESAAQRQALQALGVEEAQGWLFSKAVPAHEFALTQLQAELARHLH</sequence>
<keyword evidence="1" id="KW-0597">Phosphoprotein</keyword>
<dbReference type="SUPFAM" id="SSF52172">
    <property type="entry name" value="CheY-like"/>
    <property type="match status" value="1"/>
</dbReference>
<dbReference type="CDD" id="cd01948">
    <property type="entry name" value="EAL"/>
    <property type="match status" value="1"/>
</dbReference>
<accession>A0ABV0G8V5</accession>
<dbReference type="Pfam" id="PF00072">
    <property type="entry name" value="Response_reg"/>
    <property type="match status" value="1"/>
</dbReference>
<dbReference type="Gene3D" id="3.30.450.20">
    <property type="entry name" value="PAS domain"/>
    <property type="match status" value="1"/>
</dbReference>
<dbReference type="PANTHER" id="PTHR44757:SF2">
    <property type="entry name" value="BIOFILM ARCHITECTURE MAINTENANCE PROTEIN MBAA"/>
    <property type="match status" value="1"/>
</dbReference>
<keyword evidence="8" id="KW-1185">Reference proteome</keyword>
<dbReference type="SMART" id="SM00052">
    <property type="entry name" value="EAL"/>
    <property type="match status" value="1"/>
</dbReference>